<name>U2KES8_9FIRM</name>
<gene>
    <name evidence="1" type="ORF">RUMCAL_00601</name>
</gene>
<sequence length="40" mass="4611">MTVCAEQHLKFLPSTAKCTQTFRLCALQRRLLKITCETLI</sequence>
<comment type="caution">
    <text evidence="1">The sequence shown here is derived from an EMBL/GenBank/DDBJ whole genome shotgun (WGS) entry which is preliminary data.</text>
</comment>
<protein>
    <submittedName>
        <fullName evidence="1">Uncharacterized protein</fullName>
    </submittedName>
</protein>
<keyword evidence="2" id="KW-1185">Reference proteome</keyword>
<evidence type="ECO:0000313" key="1">
    <source>
        <dbReference type="EMBL" id="ERJ97021.1"/>
    </source>
</evidence>
<proteinExistence type="predicted"/>
<dbReference type="EMBL" id="AWVF01000069">
    <property type="protein sequence ID" value="ERJ97021.1"/>
    <property type="molecule type" value="Genomic_DNA"/>
</dbReference>
<dbReference type="STRING" id="411473.RUMCAL_00601"/>
<dbReference type="AlphaFoldDB" id="U2KES8"/>
<organism evidence="1 2">
    <name type="scientific">Ruminococcus callidus ATCC 27760</name>
    <dbReference type="NCBI Taxonomy" id="411473"/>
    <lineage>
        <taxon>Bacteria</taxon>
        <taxon>Bacillati</taxon>
        <taxon>Bacillota</taxon>
        <taxon>Clostridia</taxon>
        <taxon>Eubacteriales</taxon>
        <taxon>Oscillospiraceae</taxon>
        <taxon>Ruminococcus</taxon>
    </lineage>
</organism>
<evidence type="ECO:0000313" key="2">
    <source>
        <dbReference type="Proteomes" id="UP000016662"/>
    </source>
</evidence>
<dbReference type="Proteomes" id="UP000016662">
    <property type="component" value="Unassembled WGS sequence"/>
</dbReference>
<accession>U2KES8</accession>
<dbReference type="HOGENOM" id="CLU_3296018_0_0_9"/>
<reference evidence="1 2" key="1">
    <citation type="submission" date="2013-07" db="EMBL/GenBank/DDBJ databases">
        <authorList>
            <person name="Weinstock G."/>
            <person name="Sodergren E."/>
            <person name="Wylie T."/>
            <person name="Fulton L."/>
            <person name="Fulton R."/>
            <person name="Fronick C."/>
            <person name="O'Laughlin M."/>
            <person name="Godfrey J."/>
            <person name="Miner T."/>
            <person name="Herter B."/>
            <person name="Appelbaum E."/>
            <person name="Cordes M."/>
            <person name="Lek S."/>
            <person name="Wollam A."/>
            <person name="Pepin K.H."/>
            <person name="Palsikar V.B."/>
            <person name="Mitreva M."/>
            <person name="Wilson R.K."/>
        </authorList>
    </citation>
    <scope>NUCLEOTIDE SEQUENCE [LARGE SCALE GENOMIC DNA]</scope>
    <source>
        <strain evidence="1 2">ATCC 27760</strain>
    </source>
</reference>